<evidence type="ECO:0000256" key="3">
    <source>
        <dbReference type="ARBA" id="ARBA00022723"/>
    </source>
</evidence>
<dbReference type="GO" id="GO:0046872">
    <property type="term" value="F:metal ion binding"/>
    <property type="evidence" value="ECO:0007669"/>
    <property type="project" value="UniProtKB-KW"/>
</dbReference>
<dbReference type="InterPro" id="IPR002880">
    <property type="entry name" value="Pyrv_Fd/Flavodoxin_OxRdtase_N"/>
</dbReference>
<keyword evidence="4" id="KW-0249">Electron transport</keyword>
<feature type="domain" description="Pyruvate/ketoisovalerate oxidoreductase catalytic" evidence="8">
    <location>
        <begin position="327"/>
        <end position="431"/>
    </location>
</feature>
<dbReference type="GO" id="GO:0016903">
    <property type="term" value="F:oxidoreductase activity, acting on the aldehyde or oxo group of donors"/>
    <property type="evidence" value="ECO:0007669"/>
    <property type="project" value="InterPro"/>
</dbReference>
<dbReference type="Pfam" id="PF17147">
    <property type="entry name" value="PFOR_II"/>
    <property type="match status" value="1"/>
</dbReference>
<evidence type="ECO:0000256" key="6">
    <source>
        <dbReference type="ARBA" id="ARBA00023004"/>
    </source>
</evidence>
<keyword evidence="5" id="KW-0560">Oxidoreductase</keyword>
<dbReference type="Pfam" id="PF01558">
    <property type="entry name" value="POR"/>
    <property type="match status" value="1"/>
</dbReference>
<dbReference type="InterPro" id="IPR002869">
    <property type="entry name" value="Pyrv_flavodox_OxRed_cen"/>
</dbReference>
<sequence length="445" mass="50166">MDIYSAKKKANVLGNVVDIIQMQSEVGAIAAVHGALQTGVLSSTFTSSQGLLLMLPNLYKLRGEMLPSVIYVASRSIASRSLSIFCDHQDIYATRITGVPIVSAASVQEILDLAPAIHASSLQASSPFIFFFDGFRTGHETQKVEEYTQEMYNQFLNNDDLTKFRNRTMTPMDPDTRGTSEDESSFFQSIESQNFQNQLIIDSVKEQFKKVEKLTGRHYAPFVYNGAKNPKYVMIIMGSATEIAEETINNLNEKNDEYGVIKVHLYRPFSVKDFVNVLPKSVQKIVVLDRAKEWGANGEPLYLDTVATINENKDQFKKLDLIIGGRYGKNGIFLLNTQRTSQEIVEILPNRMKKQLADKNAKFYIIDAMKLSKEAGLGERMNTVIQMAFLYLISDEKKFNESKQTLKDIVEKTYGKKGQDIVEANFKAMDLVSKENLLEINVDPH</sequence>
<evidence type="ECO:0000259" key="9">
    <source>
        <dbReference type="Pfam" id="PF01855"/>
    </source>
</evidence>
<dbReference type="InterPro" id="IPR050722">
    <property type="entry name" value="Pyruvate:ferred/Flavod_OxRd"/>
</dbReference>
<evidence type="ECO:0000259" key="10">
    <source>
        <dbReference type="Pfam" id="PF17147"/>
    </source>
</evidence>
<evidence type="ECO:0008006" key="13">
    <source>
        <dbReference type="Google" id="ProtNLM"/>
    </source>
</evidence>
<dbReference type="PANTHER" id="PTHR32154:SF0">
    <property type="entry name" value="PYRUVATE-FLAVODOXIN OXIDOREDUCTASE-RELATED"/>
    <property type="match status" value="1"/>
</dbReference>
<dbReference type="Pfam" id="PF01855">
    <property type="entry name" value="POR_N"/>
    <property type="match status" value="1"/>
</dbReference>
<evidence type="ECO:0000256" key="4">
    <source>
        <dbReference type="ARBA" id="ARBA00022982"/>
    </source>
</evidence>
<accession>A0A2C9KDX5</accession>
<dbReference type="GO" id="GO:0051539">
    <property type="term" value="F:4 iron, 4 sulfur cluster binding"/>
    <property type="evidence" value="ECO:0007669"/>
    <property type="project" value="UniProtKB-KW"/>
</dbReference>
<dbReference type="CDD" id="cd07034">
    <property type="entry name" value="TPP_PYR_PFOR_IOR-alpha_like"/>
    <property type="match status" value="1"/>
</dbReference>
<dbReference type="EnsemblMetazoa" id="BGLB017989-RA">
    <property type="protein sequence ID" value="BGLB017989-PA"/>
    <property type="gene ID" value="BGLB017989"/>
</dbReference>
<proteinExistence type="predicted"/>
<dbReference type="InterPro" id="IPR009014">
    <property type="entry name" value="Transketo_C/PFOR_II"/>
</dbReference>
<dbReference type="GO" id="GO:0006979">
    <property type="term" value="P:response to oxidative stress"/>
    <property type="evidence" value="ECO:0007669"/>
    <property type="project" value="TreeGrafter"/>
</dbReference>
<dbReference type="PANTHER" id="PTHR32154">
    <property type="entry name" value="PYRUVATE-FLAVODOXIN OXIDOREDUCTASE-RELATED"/>
    <property type="match status" value="1"/>
</dbReference>
<dbReference type="Gene3D" id="3.40.50.920">
    <property type="match status" value="1"/>
</dbReference>
<dbReference type="InterPro" id="IPR029061">
    <property type="entry name" value="THDP-binding"/>
</dbReference>
<gene>
    <name evidence="11" type="primary">106064504</name>
</gene>
<dbReference type="SUPFAM" id="SSF53323">
    <property type="entry name" value="Pyruvate-ferredoxin oxidoreductase, PFOR, domain III"/>
    <property type="match status" value="1"/>
</dbReference>
<feature type="domain" description="Pyruvate flavodoxin/ferredoxin oxidoreductase pyrimidine binding" evidence="9">
    <location>
        <begin position="9"/>
        <end position="196"/>
    </location>
</feature>
<dbReference type="FunFam" id="3.40.50.970:FF:000012">
    <property type="entry name" value="Pyruvate:ferredoxin (Flavodoxin) oxidoreductase"/>
    <property type="match status" value="1"/>
</dbReference>
<evidence type="ECO:0000256" key="1">
    <source>
        <dbReference type="ARBA" id="ARBA00022448"/>
    </source>
</evidence>
<evidence type="ECO:0000256" key="7">
    <source>
        <dbReference type="ARBA" id="ARBA00023014"/>
    </source>
</evidence>
<dbReference type="Gene3D" id="3.40.50.970">
    <property type="match status" value="1"/>
</dbReference>
<dbReference type="SUPFAM" id="SSF52922">
    <property type="entry name" value="TK C-terminal domain-like"/>
    <property type="match status" value="1"/>
</dbReference>
<dbReference type="AlphaFoldDB" id="A0A2C9KDX5"/>
<dbReference type="VEuPathDB" id="VectorBase:BGLB017989"/>
<evidence type="ECO:0000256" key="5">
    <source>
        <dbReference type="ARBA" id="ARBA00023002"/>
    </source>
</evidence>
<dbReference type="FunFam" id="3.40.50.920:FF:000007">
    <property type="entry name" value="Pyruvate:ferredoxin (Flavodoxin) oxidoreductase"/>
    <property type="match status" value="1"/>
</dbReference>
<dbReference type="Proteomes" id="UP000076420">
    <property type="component" value="Unassembled WGS sequence"/>
</dbReference>
<keyword evidence="3" id="KW-0479">Metal-binding</keyword>
<evidence type="ECO:0000259" key="8">
    <source>
        <dbReference type="Pfam" id="PF01558"/>
    </source>
</evidence>
<keyword evidence="2" id="KW-0004">4Fe-4S</keyword>
<feature type="domain" description="Pyruvate:ferredoxin oxidoreductase core" evidence="10">
    <location>
        <begin position="231"/>
        <end position="324"/>
    </location>
</feature>
<protein>
    <recommendedName>
        <fullName evidence="13">Pyruvate flavodoxin/ferredoxin oxidoreductase pyrimidine binding domain-containing protein</fullName>
    </recommendedName>
</protein>
<dbReference type="InterPro" id="IPR033412">
    <property type="entry name" value="PFOR_II"/>
</dbReference>
<evidence type="ECO:0000313" key="11">
    <source>
        <dbReference type="EnsemblMetazoa" id="BGLB017989-PA"/>
    </source>
</evidence>
<organism evidence="11 12">
    <name type="scientific">Biomphalaria glabrata</name>
    <name type="common">Bloodfluke planorb</name>
    <name type="synonym">Freshwater snail</name>
    <dbReference type="NCBI Taxonomy" id="6526"/>
    <lineage>
        <taxon>Eukaryota</taxon>
        <taxon>Metazoa</taxon>
        <taxon>Spiralia</taxon>
        <taxon>Lophotrochozoa</taxon>
        <taxon>Mollusca</taxon>
        <taxon>Gastropoda</taxon>
        <taxon>Heterobranchia</taxon>
        <taxon>Euthyneura</taxon>
        <taxon>Panpulmonata</taxon>
        <taxon>Hygrophila</taxon>
        <taxon>Lymnaeoidea</taxon>
        <taxon>Planorbidae</taxon>
        <taxon>Biomphalaria</taxon>
    </lineage>
</organism>
<dbReference type="STRING" id="6526.A0A2C9KDX5"/>
<evidence type="ECO:0000256" key="2">
    <source>
        <dbReference type="ARBA" id="ARBA00022485"/>
    </source>
</evidence>
<reference evidence="11" key="1">
    <citation type="submission" date="2020-05" db="UniProtKB">
        <authorList>
            <consortium name="EnsemblMetazoa"/>
        </authorList>
    </citation>
    <scope>IDENTIFICATION</scope>
    <source>
        <strain evidence="11">BB02</strain>
    </source>
</reference>
<keyword evidence="1" id="KW-0813">Transport</keyword>
<keyword evidence="6" id="KW-0408">Iron</keyword>
<dbReference type="SUPFAM" id="SSF52518">
    <property type="entry name" value="Thiamin diphosphate-binding fold (THDP-binding)"/>
    <property type="match status" value="1"/>
</dbReference>
<dbReference type="InterPro" id="IPR019752">
    <property type="entry name" value="Pyrv/ketoisovalerate_OxRed_cat"/>
</dbReference>
<keyword evidence="7" id="KW-0411">Iron-sulfur</keyword>
<evidence type="ECO:0000313" key="12">
    <source>
        <dbReference type="Proteomes" id="UP000076420"/>
    </source>
</evidence>
<name>A0A2C9KDX5_BIOGL</name>